<dbReference type="AlphaFoldDB" id="A0A6V1NCA3"/>
<accession>A0A6V1NCA3</accession>
<reference evidence="2" key="1">
    <citation type="submission" date="2021-01" db="EMBL/GenBank/DDBJ databases">
        <authorList>
            <person name="Corre E."/>
            <person name="Pelletier E."/>
            <person name="Niang G."/>
            <person name="Scheremetjew M."/>
            <person name="Finn R."/>
            <person name="Kale V."/>
            <person name="Holt S."/>
            <person name="Cochrane G."/>
            <person name="Meng A."/>
            <person name="Brown T."/>
            <person name="Cohen L."/>
        </authorList>
    </citation>
    <scope>NUCLEOTIDE SEQUENCE</scope>
    <source>
        <strain evidence="2">CCMP3107</strain>
    </source>
</reference>
<feature type="region of interest" description="Disordered" evidence="1">
    <location>
        <begin position="83"/>
        <end position="107"/>
    </location>
</feature>
<dbReference type="EMBL" id="HBIU01001815">
    <property type="protein sequence ID" value="CAE0620872.1"/>
    <property type="molecule type" value="Transcribed_RNA"/>
</dbReference>
<organism evidence="2">
    <name type="scientific">Heterosigma akashiwo</name>
    <name type="common">Chromophytic alga</name>
    <name type="synonym">Heterosigma carterae</name>
    <dbReference type="NCBI Taxonomy" id="2829"/>
    <lineage>
        <taxon>Eukaryota</taxon>
        <taxon>Sar</taxon>
        <taxon>Stramenopiles</taxon>
        <taxon>Ochrophyta</taxon>
        <taxon>Raphidophyceae</taxon>
        <taxon>Chattonellales</taxon>
        <taxon>Chattonellaceae</taxon>
        <taxon>Heterosigma</taxon>
    </lineage>
</organism>
<evidence type="ECO:0000313" key="2">
    <source>
        <dbReference type="EMBL" id="CAE0620872.1"/>
    </source>
</evidence>
<evidence type="ECO:0000256" key="1">
    <source>
        <dbReference type="SAM" id="MobiDB-lite"/>
    </source>
</evidence>
<protein>
    <submittedName>
        <fullName evidence="2">Uncharacterized protein</fullName>
    </submittedName>
</protein>
<name>A0A6V1NCA3_HETAK</name>
<sequence length="107" mass="11284">MNQTPIPGMHVQTVYGVGQVLETRHDGFLVVRLFPAGDASPVTGYFHPSAVSAAAAAAALPPTTATMEMENIDQTLGYRPSSSCVDGPCQQAMKKRRTSPFQAGMGC</sequence>
<gene>
    <name evidence="2" type="ORF">HAKA00212_LOCUS628</name>
</gene>
<proteinExistence type="predicted"/>